<evidence type="ECO:0000256" key="4">
    <source>
        <dbReference type="ARBA" id="ARBA00022490"/>
    </source>
</evidence>
<reference evidence="10 11" key="1">
    <citation type="journal article" date="2013" name="Proc. Natl. Acad. Sci. U.S.A.">
        <title>Fine-scale variation in meiotic recombination in Mimulus inferred from population shotgun sequencing.</title>
        <authorList>
            <person name="Hellsten U."/>
            <person name="Wright K.M."/>
            <person name="Jenkins J."/>
            <person name="Shu S."/>
            <person name="Yuan Y."/>
            <person name="Wessler S.R."/>
            <person name="Schmutz J."/>
            <person name="Willis J.H."/>
            <person name="Rokhsar D.S."/>
        </authorList>
    </citation>
    <scope>NUCLEOTIDE SEQUENCE [LARGE SCALE GENOMIC DNA]</scope>
    <source>
        <strain evidence="11">cv. DUN x IM62</strain>
    </source>
</reference>
<dbReference type="PhylomeDB" id="A0A022QKH8"/>
<evidence type="ECO:0000256" key="9">
    <source>
        <dbReference type="SAM" id="MobiDB-lite"/>
    </source>
</evidence>
<dbReference type="GO" id="GO:0005737">
    <property type="term" value="C:cytoplasm"/>
    <property type="evidence" value="ECO:0000318"/>
    <property type="project" value="GO_Central"/>
</dbReference>
<protein>
    <recommendedName>
        <fullName evidence="12">Bet v I/Major latex protein domain-containing protein</fullName>
    </recommendedName>
</protein>
<dbReference type="Pfam" id="PF10604">
    <property type="entry name" value="Polyketide_cyc2"/>
    <property type="match status" value="1"/>
</dbReference>
<comment type="subcellular location">
    <subcellularLocation>
        <location evidence="2">Cytoplasm</location>
    </subcellularLocation>
    <subcellularLocation>
        <location evidence="1">Nucleus</location>
    </subcellularLocation>
</comment>
<dbReference type="InterPro" id="IPR050279">
    <property type="entry name" value="Plant_def-hormone_signal"/>
</dbReference>
<evidence type="ECO:0008006" key="12">
    <source>
        <dbReference type="Google" id="ProtNLM"/>
    </source>
</evidence>
<dbReference type="GO" id="GO:0005634">
    <property type="term" value="C:nucleus"/>
    <property type="evidence" value="ECO:0000318"/>
    <property type="project" value="GO_Central"/>
</dbReference>
<dbReference type="AlphaFoldDB" id="A0A022QKH8"/>
<evidence type="ECO:0000256" key="6">
    <source>
        <dbReference type="ARBA" id="ARBA00023170"/>
    </source>
</evidence>
<evidence type="ECO:0000256" key="5">
    <source>
        <dbReference type="ARBA" id="ARBA00022682"/>
    </source>
</evidence>
<dbReference type="GO" id="GO:0009738">
    <property type="term" value="P:abscisic acid-activated signaling pathway"/>
    <property type="evidence" value="ECO:0000318"/>
    <property type="project" value="GO_Central"/>
</dbReference>
<evidence type="ECO:0000256" key="8">
    <source>
        <dbReference type="ARBA" id="ARBA00023272"/>
    </source>
</evidence>
<organism evidence="10 11">
    <name type="scientific">Erythranthe guttata</name>
    <name type="common">Yellow monkey flower</name>
    <name type="synonym">Mimulus guttatus</name>
    <dbReference type="NCBI Taxonomy" id="4155"/>
    <lineage>
        <taxon>Eukaryota</taxon>
        <taxon>Viridiplantae</taxon>
        <taxon>Streptophyta</taxon>
        <taxon>Embryophyta</taxon>
        <taxon>Tracheophyta</taxon>
        <taxon>Spermatophyta</taxon>
        <taxon>Magnoliopsida</taxon>
        <taxon>eudicotyledons</taxon>
        <taxon>Gunneridae</taxon>
        <taxon>Pentapetalae</taxon>
        <taxon>asterids</taxon>
        <taxon>lamiids</taxon>
        <taxon>Lamiales</taxon>
        <taxon>Phrymaceae</taxon>
        <taxon>Erythranthe</taxon>
    </lineage>
</organism>
<dbReference type="SUPFAM" id="SSF55961">
    <property type="entry name" value="Bet v1-like"/>
    <property type="match status" value="1"/>
</dbReference>
<proteinExistence type="inferred from homology"/>
<keyword evidence="8" id="KW-0650">Protein phosphatase inhibitor</keyword>
<keyword evidence="7" id="KW-0539">Nucleus</keyword>
<dbReference type="GO" id="GO:0038023">
    <property type="term" value="F:signaling receptor activity"/>
    <property type="evidence" value="ECO:0000318"/>
    <property type="project" value="GO_Central"/>
</dbReference>
<comment type="similarity">
    <text evidence="3">Belongs to the PYR/PYL/RCAR abscisic acid intracellular receptor family.</text>
</comment>
<dbReference type="Proteomes" id="UP000030748">
    <property type="component" value="Unassembled WGS sequence"/>
</dbReference>
<keyword evidence="4" id="KW-0963">Cytoplasm</keyword>
<dbReference type="InterPro" id="IPR023393">
    <property type="entry name" value="START-like_dom_sf"/>
</dbReference>
<evidence type="ECO:0000313" key="10">
    <source>
        <dbReference type="EMBL" id="EYU28089.1"/>
    </source>
</evidence>
<dbReference type="Gene3D" id="3.30.530.20">
    <property type="match status" value="1"/>
</dbReference>
<dbReference type="EMBL" id="KI631456">
    <property type="protein sequence ID" value="EYU28089.1"/>
    <property type="molecule type" value="Genomic_DNA"/>
</dbReference>
<dbReference type="eggNOG" id="ENOG502RY2P">
    <property type="taxonomic scope" value="Eukaryota"/>
</dbReference>
<dbReference type="GO" id="GO:0010427">
    <property type="term" value="F:abscisic acid binding"/>
    <property type="evidence" value="ECO:0000318"/>
    <property type="project" value="GO_Central"/>
</dbReference>
<dbReference type="KEGG" id="egt:105968591"/>
<keyword evidence="11" id="KW-1185">Reference proteome</keyword>
<feature type="region of interest" description="Disordered" evidence="9">
    <location>
        <begin position="1"/>
        <end position="21"/>
    </location>
</feature>
<dbReference type="PANTHER" id="PTHR31213">
    <property type="entry name" value="OS08G0374000 PROTEIN-RELATED"/>
    <property type="match status" value="1"/>
</dbReference>
<dbReference type="PANTHER" id="PTHR31213:SF82">
    <property type="entry name" value="ABSCISIC ACID RECEPTOR PYL11-RELATED"/>
    <property type="match status" value="1"/>
</dbReference>
<evidence type="ECO:0000256" key="7">
    <source>
        <dbReference type="ARBA" id="ARBA00023242"/>
    </source>
</evidence>
<evidence type="ECO:0000256" key="3">
    <source>
        <dbReference type="ARBA" id="ARBA00008594"/>
    </source>
</evidence>
<accession>A0A022QKH8</accession>
<evidence type="ECO:0000256" key="2">
    <source>
        <dbReference type="ARBA" id="ARBA00004496"/>
    </source>
</evidence>
<name>A0A022QKH8_ERYGU</name>
<dbReference type="CDD" id="cd07821">
    <property type="entry name" value="PYR_PYL_RCAR_like"/>
    <property type="match status" value="1"/>
</dbReference>
<sequence>MTETMISLHHTHNPKSNQCSSSMVKTVNAPLPLVWSILRRFDHPEGYKYFVRDCTMVVGSGGVGSVREVELVSGLPGRLSRERLDRSDDDMHVMIYTMIEGDQRLDNYQSTTTVHEDHGGGGGTVVIESYVVDVPEGNSEEETRLFVDTVLGFNLTSLANLTEKLAAAAKG</sequence>
<dbReference type="OMA" id="QCYKNFI"/>
<dbReference type="STRING" id="4155.A0A022QKH8"/>
<keyword evidence="6" id="KW-0675">Receptor</keyword>
<dbReference type="InterPro" id="IPR019587">
    <property type="entry name" value="Polyketide_cyclase/dehydratase"/>
</dbReference>
<keyword evidence="5" id="KW-0938">Abscisic acid signaling pathway</keyword>
<gene>
    <name evidence="10" type="ORF">MIMGU_mgv1a025347mg</name>
</gene>
<evidence type="ECO:0000313" key="11">
    <source>
        <dbReference type="Proteomes" id="UP000030748"/>
    </source>
</evidence>
<dbReference type="GO" id="GO:0004864">
    <property type="term" value="F:protein phosphatase inhibitor activity"/>
    <property type="evidence" value="ECO:0000318"/>
    <property type="project" value="GO_Central"/>
</dbReference>
<evidence type="ECO:0000256" key="1">
    <source>
        <dbReference type="ARBA" id="ARBA00004123"/>
    </source>
</evidence>
<dbReference type="OrthoDB" id="4436220at2759"/>